<evidence type="ECO:0000313" key="2">
    <source>
        <dbReference type="Proteomes" id="UP000287224"/>
    </source>
</evidence>
<evidence type="ECO:0000313" key="1">
    <source>
        <dbReference type="EMBL" id="GCE08400.1"/>
    </source>
</evidence>
<keyword evidence="2" id="KW-1185">Reference proteome</keyword>
<proteinExistence type="predicted"/>
<comment type="caution">
    <text evidence="1">The sequence shown here is derived from an EMBL/GenBank/DDBJ whole genome shotgun (WGS) entry which is preliminary data.</text>
</comment>
<organism evidence="1 2">
    <name type="scientific">Dictyobacter aurantiacus</name>
    <dbReference type="NCBI Taxonomy" id="1936993"/>
    <lineage>
        <taxon>Bacteria</taxon>
        <taxon>Bacillati</taxon>
        <taxon>Chloroflexota</taxon>
        <taxon>Ktedonobacteria</taxon>
        <taxon>Ktedonobacterales</taxon>
        <taxon>Dictyobacteraceae</taxon>
        <taxon>Dictyobacter</taxon>
    </lineage>
</organism>
<reference evidence="2" key="1">
    <citation type="submission" date="2018-12" db="EMBL/GenBank/DDBJ databases">
        <title>Tengunoibacter tsumagoiensis gen. nov., sp. nov., Dictyobacter kobayashii sp. nov., D. alpinus sp. nov., and D. joshuensis sp. nov. and description of Dictyobacteraceae fam. nov. within the order Ktedonobacterales isolated from Tengu-no-mugimeshi.</title>
        <authorList>
            <person name="Wang C.M."/>
            <person name="Zheng Y."/>
            <person name="Sakai Y."/>
            <person name="Toyoda A."/>
            <person name="Minakuchi Y."/>
            <person name="Abe K."/>
            <person name="Yokota A."/>
            <person name="Yabe S."/>
        </authorList>
    </citation>
    <scope>NUCLEOTIDE SEQUENCE [LARGE SCALE GENOMIC DNA]</scope>
    <source>
        <strain evidence="2">S-27</strain>
    </source>
</reference>
<protein>
    <submittedName>
        <fullName evidence="1">Uncharacterized protein</fullName>
    </submittedName>
</protein>
<sequence>MLFDKVGLSEPPTPEPESLEQRIERASTQVGFFWIIACGCARALVANKLPLFYSSLLDLERALGEVKAALRGEHAPYLKSINQPLHSTAEQCVVILRGLCDEMQGVMAQVAQLGGYVPTAPRSLVEMRLALLSLED</sequence>
<dbReference type="AlphaFoldDB" id="A0A401ZNL8"/>
<dbReference type="Proteomes" id="UP000287224">
    <property type="component" value="Unassembled WGS sequence"/>
</dbReference>
<accession>A0A401ZNL8</accession>
<gene>
    <name evidence="1" type="ORF">KDAU_57290</name>
</gene>
<dbReference type="EMBL" id="BIFQ01000002">
    <property type="protein sequence ID" value="GCE08400.1"/>
    <property type="molecule type" value="Genomic_DNA"/>
</dbReference>
<name>A0A401ZNL8_9CHLR</name>
<dbReference type="RefSeq" id="WP_126600944.1">
    <property type="nucleotide sequence ID" value="NZ_BIFQ01000002.1"/>
</dbReference>
<dbReference type="OrthoDB" id="154100at2"/>